<organism evidence="2 3">
    <name type="scientific">Herpetosiphon gulosus</name>
    <dbReference type="NCBI Taxonomy" id="1973496"/>
    <lineage>
        <taxon>Bacteria</taxon>
        <taxon>Bacillati</taxon>
        <taxon>Chloroflexota</taxon>
        <taxon>Chloroflexia</taxon>
        <taxon>Herpetosiphonales</taxon>
        <taxon>Herpetosiphonaceae</taxon>
        <taxon>Herpetosiphon</taxon>
    </lineage>
</organism>
<name>A0ABP9WYH4_9CHLR</name>
<dbReference type="Gene3D" id="3.40.960.10">
    <property type="entry name" value="VSR Endonuclease"/>
    <property type="match status" value="1"/>
</dbReference>
<gene>
    <name evidence="2" type="ORF">Hgul01_02045</name>
</gene>
<dbReference type="SUPFAM" id="SSF52980">
    <property type="entry name" value="Restriction endonuclease-like"/>
    <property type="match status" value="1"/>
</dbReference>
<evidence type="ECO:0000259" key="1">
    <source>
        <dbReference type="Pfam" id="PF04480"/>
    </source>
</evidence>
<feature type="domain" description="DUF559" evidence="1">
    <location>
        <begin position="13"/>
        <end position="119"/>
    </location>
</feature>
<accession>A0ABP9WYH4</accession>
<proteinExistence type="predicted"/>
<sequence>MDRLQIPYKLAQQIQAIAQTFRKEATPSEAILWDAIRGRKLDRRKFRRQHPIGSFLVDFICFEEMLIVEVDGAIHAEQYEADAERQALLECLGYRVLRLSADRVEHDLPNALAAIREMLSE</sequence>
<dbReference type="InterPro" id="IPR007569">
    <property type="entry name" value="DUF559"/>
</dbReference>
<dbReference type="InterPro" id="IPR047216">
    <property type="entry name" value="Endonuclease_DUF559_bact"/>
</dbReference>
<keyword evidence="3" id="KW-1185">Reference proteome</keyword>
<evidence type="ECO:0000313" key="2">
    <source>
        <dbReference type="EMBL" id="GAA5528247.1"/>
    </source>
</evidence>
<dbReference type="PANTHER" id="PTHR38590">
    <property type="entry name" value="BLL0828 PROTEIN"/>
    <property type="match status" value="1"/>
</dbReference>
<dbReference type="EMBL" id="BAABRU010000006">
    <property type="protein sequence ID" value="GAA5528247.1"/>
    <property type="molecule type" value="Genomic_DNA"/>
</dbReference>
<evidence type="ECO:0000313" key="3">
    <source>
        <dbReference type="Proteomes" id="UP001428290"/>
    </source>
</evidence>
<protein>
    <submittedName>
        <fullName evidence="2">Uncharacterized protein HI_1162</fullName>
    </submittedName>
</protein>
<dbReference type="PANTHER" id="PTHR38590:SF1">
    <property type="entry name" value="BLL0828 PROTEIN"/>
    <property type="match status" value="1"/>
</dbReference>
<dbReference type="RefSeq" id="WP_345721858.1">
    <property type="nucleotide sequence ID" value="NZ_BAABRU010000006.1"/>
</dbReference>
<reference evidence="2 3" key="1">
    <citation type="submission" date="2024-02" db="EMBL/GenBank/DDBJ databases">
        <title>Herpetosiphon gulosus NBRC 112829.</title>
        <authorList>
            <person name="Ichikawa N."/>
            <person name="Katano-Makiyama Y."/>
            <person name="Hidaka K."/>
        </authorList>
    </citation>
    <scope>NUCLEOTIDE SEQUENCE [LARGE SCALE GENOMIC DNA]</scope>
    <source>
        <strain evidence="2 3">NBRC 112829</strain>
    </source>
</reference>
<dbReference type="Proteomes" id="UP001428290">
    <property type="component" value="Unassembled WGS sequence"/>
</dbReference>
<dbReference type="InterPro" id="IPR011335">
    <property type="entry name" value="Restrct_endonuc-II-like"/>
</dbReference>
<comment type="caution">
    <text evidence="2">The sequence shown here is derived from an EMBL/GenBank/DDBJ whole genome shotgun (WGS) entry which is preliminary data.</text>
</comment>
<dbReference type="CDD" id="cd01038">
    <property type="entry name" value="Endonuclease_DUF559"/>
    <property type="match status" value="1"/>
</dbReference>
<dbReference type="Pfam" id="PF04480">
    <property type="entry name" value="DUF559"/>
    <property type="match status" value="1"/>
</dbReference>